<feature type="domain" description="Thiolase C-terminal" evidence="2">
    <location>
        <begin position="339"/>
        <end position="454"/>
    </location>
</feature>
<dbReference type="Pfam" id="PF22691">
    <property type="entry name" value="Thiolase_C_1"/>
    <property type="match status" value="1"/>
</dbReference>
<dbReference type="InterPro" id="IPR055140">
    <property type="entry name" value="Thiolase_C_2"/>
</dbReference>
<dbReference type="GO" id="GO:0016747">
    <property type="term" value="F:acyltransferase activity, transferring groups other than amino-acyl groups"/>
    <property type="evidence" value="ECO:0007669"/>
    <property type="project" value="InterPro"/>
</dbReference>
<dbReference type="PANTHER" id="PTHR42870">
    <property type="entry name" value="ACETYL-COA C-ACETYLTRANSFERASE"/>
    <property type="match status" value="1"/>
</dbReference>
<comment type="caution">
    <text evidence="3">The sequence shown here is derived from an EMBL/GenBank/DDBJ whole genome shotgun (WGS) entry which is preliminary data.</text>
</comment>
<organism evidence="3">
    <name type="scientific">hydrocarbon metagenome</name>
    <dbReference type="NCBI Taxonomy" id="938273"/>
    <lineage>
        <taxon>unclassified sequences</taxon>
        <taxon>metagenomes</taxon>
        <taxon>ecological metagenomes</taxon>
    </lineage>
</organism>
<dbReference type="EMBL" id="LNQE01000915">
    <property type="protein sequence ID" value="KUG23228.1"/>
    <property type="molecule type" value="Genomic_DNA"/>
</dbReference>
<protein>
    <submittedName>
        <fullName evidence="3">Thiolase</fullName>
    </submittedName>
</protein>
<evidence type="ECO:0000259" key="2">
    <source>
        <dbReference type="Pfam" id="PF22691"/>
    </source>
</evidence>
<feature type="domain" description="Thiolase N-terminal" evidence="1">
    <location>
        <begin position="4"/>
        <end position="122"/>
    </location>
</feature>
<dbReference type="SUPFAM" id="SSF53901">
    <property type="entry name" value="Thiolase-like"/>
    <property type="match status" value="1"/>
</dbReference>
<name>A0A0W8FQS6_9ZZZZ</name>
<dbReference type="CDD" id="cd00829">
    <property type="entry name" value="SCP-x_thiolase"/>
    <property type="match status" value="1"/>
</dbReference>
<evidence type="ECO:0000313" key="3">
    <source>
        <dbReference type="EMBL" id="KUG23228.1"/>
    </source>
</evidence>
<accession>A0A0W8FQS6</accession>
<dbReference type="Pfam" id="PF00108">
    <property type="entry name" value="Thiolase_N"/>
    <property type="match status" value="1"/>
</dbReference>
<dbReference type="PANTHER" id="PTHR42870:SF1">
    <property type="entry name" value="NON-SPECIFIC LIPID-TRANSFER PROTEIN-LIKE 2"/>
    <property type="match status" value="1"/>
</dbReference>
<dbReference type="InterPro" id="IPR016039">
    <property type="entry name" value="Thiolase-like"/>
</dbReference>
<gene>
    <name evidence="3" type="ORF">ASZ90_006988</name>
</gene>
<proteinExistence type="predicted"/>
<dbReference type="AlphaFoldDB" id="A0A0W8FQS6"/>
<reference evidence="3" key="1">
    <citation type="journal article" date="2015" name="Proc. Natl. Acad. Sci. U.S.A.">
        <title>Networks of energetic and metabolic interactions define dynamics in microbial communities.</title>
        <authorList>
            <person name="Embree M."/>
            <person name="Liu J.K."/>
            <person name="Al-Bassam M.M."/>
            <person name="Zengler K."/>
        </authorList>
    </citation>
    <scope>NUCLEOTIDE SEQUENCE</scope>
</reference>
<sequence>MRDVYVIGAHTIKFGKYLDKSIKDLAASTVISCLKDANLDKKDIQALWFSNSGWGYSKGQDCIRAQVALRPMGIESIPMTNVENACAGGSTAFHHAWLGVASGLYDITMAVGAEKLHHPNKMAIFAGFLGGLDIENIAEIIANISVYGMTEQDKKNMQVHVQKYAALAQKDKSKKKKKPTIQDRFQEYWDMFKVFLRLSDAIGSDTVKRMRKLFAGDHSPFMDVYGFAARMHMKKYGSTIEQLAIIASKNHFHSSLNPNAQYNFTVTPEQVLADRIVTWPLTRAMCAPIGDGSASAILCDGETVKKLGLSSQAVKVRASVLGSGRDRSFDDIDIGERLSKIAYEKSGIGPQDVHFTEVHDATAFGELHQAEALGFCKEGEGGILAESGATKIGGKIPINVSGGLESRGHPIGASGLAQIHELVTQLRGKAGDRQVKGAKIGMAENGGGALGQEEAAMCIHILESPSR</sequence>
<dbReference type="InterPro" id="IPR020616">
    <property type="entry name" value="Thiolase_N"/>
</dbReference>
<dbReference type="Gene3D" id="3.40.47.10">
    <property type="match status" value="1"/>
</dbReference>
<evidence type="ECO:0000259" key="1">
    <source>
        <dbReference type="Pfam" id="PF00108"/>
    </source>
</evidence>